<dbReference type="Proteomes" id="UP001140091">
    <property type="component" value="Unassembled WGS sequence"/>
</dbReference>
<evidence type="ECO:0000256" key="5">
    <source>
        <dbReference type="ARBA" id="ARBA00022525"/>
    </source>
</evidence>
<dbReference type="InterPro" id="IPR029411">
    <property type="entry name" value="RG-lyase_III"/>
</dbReference>
<dbReference type="GO" id="GO:0045490">
    <property type="term" value="P:pectin catabolic process"/>
    <property type="evidence" value="ECO:0007669"/>
    <property type="project" value="TreeGrafter"/>
</dbReference>
<evidence type="ECO:0000259" key="14">
    <source>
        <dbReference type="Pfam" id="PF09284"/>
    </source>
</evidence>
<dbReference type="Pfam" id="PF09284">
    <property type="entry name" value="RhgB_N"/>
    <property type="match status" value="1"/>
</dbReference>
<keyword evidence="6 13" id="KW-0732">Signal</keyword>
<evidence type="ECO:0000256" key="2">
    <source>
        <dbReference type="ARBA" id="ARBA00004613"/>
    </source>
</evidence>
<feature type="region of interest" description="Disordered" evidence="12">
    <location>
        <begin position="452"/>
        <end position="471"/>
    </location>
</feature>
<dbReference type="PANTHER" id="PTHR36574:SF1">
    <property type="entry name" value="RHAMNOGALACTURONATE LYASE-RELATED"/>
    <property type="match status" value="1"/>
</dbReference>
<keyword evidence="9" id="KW-0119">Carbohydrate metabolism</keyword>
<dbReference type="InterPro" id="IPR008979">
    <property type="entry name" value="Galactose-bd-like_sf"/>
</dbReference>
<proteinExistence type="inferred from homology"/>
<keyword evidence="5" id="KW-0964">Secreted</keyword>
<dbReference type="PANTHER" id="PTHR36574">
    <property type="entry name" value="RHAMNOGALACTURONATE LYASE-RELATED"/>
    <property type="match status" value="1"/>
</dbReference>
<dbReference type="SUPFAM" id="SSF74650">
    <property type="entry name" value="Galactose mutarotase-like"/>
    <property type="match status" value="1"/>
</dbReference>
<feature type="domain" description="Rhamnogalacturonase B N-terminal" evidence="14">
    <location>
        <begin position="24"/>
        <end position="264"/>
    </location>
</feature>
<dbReference type="GO" id="GO:0030246">
    <property type="term" value="F:carbohydrate binding"/>
    <property type="evidence" value="ECO:0007669"/>
    <property type="project" value="InterPro"/>
</dbReference>
<evidence type="ECO:0000256" key="1">
    <source>
        <dbReference type="ARBA" id="ARBA00001324"/>
    </source>
</evidence>
<dbReference type="EMBL" id="JANBPK010001046">
    <property type="protein sequence ID" value="KAJ2926778.1"/>
    <property type="molecule type" value="Genomic_DNA"/>
</dbReference>
<protein>
    <recommendedName>
        <fullName evidence="4">rhamnogalacturonan endolyase</fullName>
        <ecNumber evidence="4">4.2.2.23</ecNumber>
    </recommendedName>
</protein>
<dbReference type="SUPFAM" id="SSF49785">
    <property type="entry name" value="Galactose-binding domain-like"/>
    <property type="match status" value="1"/>
</dbReference>
<dbReference type="CDD" id="cd10317">
    <property type="entry name" value="RGL4_C"/>
    <property type="match status" value="1"/>
</dbReference>
<comment type="caution">
    <text evidence="17">The sequence shown here is derived from an EMBL/GenBank/DDBJ whole genome shotgun (WGS) entry which is preliminary data.</text>
</comment>
<name>A0A9W8J9N9_9AGAR</name>
<feature type="compositionally biased region" description="Polar residues" evidence="12">
    <location>
        <begin position="452"/>
        <end position="466"/>
    </location>
</feature>
<evidence type="ECO:0000259" key="15">
    <source>
        <dbReference type="Pfam" id="PF14683"/>
    </source>
</evidence>
<evidence type="ECO:0000256" key="13">
    <source>
        <dbReference type="SAM" id="SignalP"/>
    </source>
</evidence>
<evidence type="ECO:0000256" key="8">
    <source>
        <dbReference type="ARBA" id="ARBA00023239"/>
    </source>
</evidence>
<dbReference type="InterPro" id="IPR014718">
    <property type="entry name" value="GH-type_carb-bd"/>
</dbReference>
<evidence type="ECO:0000256" key="3">
    <source>
        <dbReference type="ARBA" id="ARBA00010418"/>
    </source>
</evidence>
<dbReference type="Gene3D" id="2.60.40.1120">
    <property type="entry name" value="Carboxypeptidase-like, regulatory domain"/>
    <property type="match status" value="1"/>
</dbReference>
<feature type="non-terminal residue" evidence="17">
    <location>
        <position position="1"/>
    </location>
</feature>
<evidence type="ECO:0000256" key="11">
    <source>
        <dbReference type="ARBA" id="ARBA00023326"/>
    </source>
</evidence>
<comment type="catalytic activity">
    <reaction evidence="1">
        <text>Endotype eliminative cleavage of L-alpha-rhamnopyranosyl-(1-&gt;4)-alpha-D-galactopyranosyluronic acid bonds of rhamnogalacturonan I domains in ramified hairy regions of pectin leaving L-rhamnopyranose at the reducing end and 4-deoxy-4,5-unsaturated D-galactopyranosyluronic acid at the non-reducing end.</text>
        <dbReference type="EC" id="4.2.2.23"/>
    </reaction>
</comment>
<feature type="signal peptide" evidence="13">
    <location>
        <begin position="1"/>
        <end position="22"/>
    </location>
</feature>
<dbReference type="SUPFAM" id="SSF49452">
    <property type="entry name" value="Starch-binding domain-like"/>
    <property type="match status" value="1"/>
</dbReference>
<dbReference type="InterPro" id="IPR011013">
    <property type="entry name" value="Gal_mutarotase_sf_dom"/>
</dbReference>
<dbReference type="OrthoDB" id="114708at2759"/>
<comment type="subcellular location">
    <subcellularLocation>
        <location evidence="2">Secreted</location>
    </subcellularLocation>
</comment>
<organism evidence="17 18">
    <name type="scientific">Candolleomyces eurysporus</name>
    <dbReference type="NCBI Taxonomy" id="2828524"/>
    <lineage>
        <taxon>Eukaryota</taxon>
        <taxon>Fungi</taxon>
        <taxon>Dikarya</taxon>
        <taxon>Basidiomycota</taxon>
        <taxon>Agaricomycotina</taxon>
        <taxon>Agaricomycetes</taxon>
        <taxon>Agaricomycetidae</taxon>
        <taxon>Agaricales</taxon>
        <taxon>Agaricineae</taxon>
        <taxon>Psathyrellaceae</taxon>
        <taxon>Candolleomyces</taxon>
    </lineage>
</organism>
<keyword evidence="7" id="KW-1015">Disulfide bond</keyword>
<dbReference type="Gene3D" id="2.70.98.10">
    <property type="match status" value="1"/>
</dbReference>
<dbReference type="InterPro" id="IPR016590">
    <property type="entry name" value="Rhamnogalacturonase_B"/>
</dbReference>
<evidence type="ECO:0000256" key="10">
    <source>
        <dbReference type="ARBA" id="ARBA00023316"/>
    </source>
</evidence>
<gene>
    <name evidence="17" type="ORF">H1R20_g10303</name>
</gene>
<dbReference type="GO" id="GO:0005576">
    <property type="term" value="C:extracellular region"/>
    <property type="evidence" value="ECO:0007669"/>
    <property type="project" value="UniProtKB-SubCell"/>
</dbReference>
<comment type="similarity">
    <text evidence="3">Belongs to the polysaccharide lyase 4 family.</text>
</comment>
<feature type="chain" id="PRO_5040757667" description="rhamnogalacturonan endolyase" evidence="13">
    <location>
        <begin position="23"/>
        <end position="501"/>
    </location>
</feature>
<dbReference type="Pfam" id="PF14683">
    <property type="entry name" value="CBM-like"/>
    <property type="match status" value="1"/>
</dbReference>
<accession>A0A9W8J9N9</accession>
<dbReference type="CDD" id="cd10316">
    <property type="entry name" value="RGL4_M"/>
    <property type="match status" value="1"/>
</dbReference>
<dbReference type="Pfam" id="PF14686">
    <property type="entry name" value="fn3_3"/>
    <property type="match status" value="1"/>
</dbReference>
<dbReference type="Gene3D" id="2.60.120.260">
    <property type="entry name" value="Galactose-binding domain-like"/>
    <property type="match status" value="1"/>
</dbReference>
<sequence length="501" mass="53905">MRLQRSFLLSLQSLLLAKVAFAAFGFTTSGNSINVDTNAGLLFTVNKATGDITSMKFNGIEVQDPGSKKSHINSGIGATCSATRTGNNNNYIKITCEAGTLTHYYVARYNDPAIHMATHITAEPSVGELRFIARLRRAAVPNGYVASDVNGGSIIEGSDVFNLNSQTRSKFYSSRQFIDDQIHGVTGNGIGTSIIKGAHNRSCIINSGHTQTEQWASTVPSPSPLISLIVYQTNRTSSALWFTTGSQPSTNLNTLFWEGLSVKGLVPQSGRGRVIGTSSGVPSKFAGLQVVGFSNSAAQYWTRTDSNGRFTSPYMKPGTYTMTLYKAELGVATKSVTVTAGGVLTSNIASAEDNRSVIWQLGDFDGTPRGFLNADKIETMHPSDARMRSWGPATFTVGDSIANFPMAVFKAIGPLTIKFNLNSNQLGARTLEIATTNAFAGGRPQVKVNNWTGPAPSAPNQPNSRGVTRGTWRGNNIRYTINIREHSSSSHSAEILFIQQY</sequence>
<evidence type="ECO:0000256" key="6">
    <source>
        <dbReference type="ARBA" id="ARBA00022729"/>
    </source>
</evidence>
<reference evidence="17" key="1">
    <citation type="submission" date="2022-06" db="EMBL/GenBank/DDBJ databases">
        <title>Genome Sequence of Candolleomyces eurysporus.</title>
        <authorList>
            <person name="Buettner E."/>
        </authorList>
    </citation>
    <scope>NUCLEOTIDE SEQUENCE</scope>
    <source>
        <strain evidence="17">VTCC 930004</strain>
    </source>
</reference>
<evidence type="ECO:0000259" key="16">
    <source>
        <dbReference type="Pfam" id="PF14686"/>
    </source>
</evidence>
<evidence type="ECO:0000256" key="7">
    <source>
        <dbReference type="ARBA" id="ARBA00023157"/>
    </source>
</evidence>
<feature type="domain" description="Rhamnogalacturonan lyase" evidence="15">
    <location>
        <begin position="358"/>
        <end position="488"/>
    </location>
</feature>
<evidence type="ECO:0000256" key="12">
    <source>
        <dbReference type="SAM" id="MobiDB-lite"/>
    </source>
</evidence>
<keyword evidence="18" id="KW-1185">Reference proteome</keyword>
<dbReference type="GO" id="GO:0102210">
    <property type="term" value="F:rhamnogalacturonan endolyase activity"/>
    <property type="evidence" value="ECO:0007669"/>
    <property type="project" value="UniProtKB-EC"/>
</dbReference>
<dbReference type="InterPro" id="IPR013784">
    <property type="entry name" value="Carb-bd-like_fold"/>
</dbReference>
<dbReference type="AlphaFoldDB" id="A0A9W8J9N9"/>
<evidence type="ECO:0000313" key="17">
    <source>
        <dbReference type="EMBL" id="KAJ2926778.1"/>
    </source>
</evidence>
<feature type="domain" description="Rhamnogalacturonan lyase" evidence="16">
    <location>
        <begin position="270"/>
        <end position="342"/>
    </location>
</feature>
<dbReference type="InterPro" id="IPR029413">
    <property type="entry name" value="RG-lyase_II"/>
</dbReference>
<keyword evidence="10" id="KW-0961">Cell wall biogenesis/degradation</keyword>
<dbReference type="EC" id="4.2.2.23" evidence="4"/>
<dbReference type="GO" id="GO:0071555">
    <property type="term" value="P:cell wall organization"/>
    <property type="evidence" value="ECO:0007669"/>
    <property type="project" value="UniProtKB-KW"/>
</dbReference>
<evidence type="ECO:0000256" key="4">
    <source>
        <dbReference type="ARBA" id="ARBA00012437"/>
    </source>
</evidence>
<keyword evidence="11" id="KW-0624">Polysaccharide degradation</keyword>
<dbReference type="InterPro" id="IPR015364">
    <property type="entry name" value="RhgB_N"/>
</dbReference>
<keyword evidence="8" id="KW-0456">Lyase</keyword>
<evidence type="ECO:0000313" key="18">
    <source>
        <dbReference type="Proteomes" id="UP001140091"/>
    </source>
</evidence>
<evidence type="ECO:0000256" key="9">
    <source>
        <dbReference type="ARBA" id="ARBA00023277"/>
    </source>
</evidence>